<dbReference type="PROSITE" id="PS50113">
    <property type="entry name" value="PAC"/>
    <property type="match status" value="1"/>
</dbReference>
<comment type="catalytic activity">
    <reaction evidence="1">
        <text>ATP + protein L-histidine = ADP + protein N-phospho-L-histidine.</text>
        <dbReference type="EC" id="2.7.13.3"/>
    </reaction>
</comment>
<dbReference type="Pfam" id="PF00989">
    <property type="entry name" value="PAS"/>
    <property type="match status" value="1"/>
</dbReference>
<dbReference type="PANTHER" id="PTHR44936:SF10">
    <property type="entry name" value="SENSOR PROTEIN RSTB"/>
    <property type="match status" value="1"/>
</dbReference>
<dbReference type="GO" id="GO:0006355">
    <property type="term" value="P:regulation of DNA-templated transcription"/>
    <property type="evidence" value="ECO:0007669"/>
    <property type="project" value="InterPro"/>
</dbReference>
<evidence type="ECO:0000313" key="12">
    <source>
        <dbReference type="EMBL" id="SDJ92462.1"/>
    </source>
</evidence>
<evidence type="ECO:0000256" key="1">
    <source>
        <dbReference type="ARBA" id="ARBA00000085"/>
    </source>
</evidence>
<evidence type="ECO:0000256" key="6">
    <source>
        <dbReference type="ARBA" id="ARBA00022840"/>
    </source>
</evidence>
<dbReference type="InterPro" id="IPR035965">
    <property type="entry name" value="PAS-like_dom_sf"/>
</dbReference>
<evidence type="ECO:0000259" key="11">
    <source>
        <dbReference type="PROSITE" id="PS50113"/>
    </source>
</evidence>
<evidence type="ECO:0000256" key="2">
    <source>
        <dbReference type="ARBA" id="ARBA00012438"/>
    </source>
</evidence>
<dbReference type="Gene3D" id="3.30.450.20">
    <property type="entry name" value="PAS domain"/>
    <property type="match status" value="1"/>
</dbReference>
<dbReference type="PROSITE" id="PS50109">
    <property type="entry name" value="HIS_KIN"/>
    <property type="match status" value="1"/>
</dbReference>
<dbReference type="Proteomes" id="UP000198856">
    <property type="component" value="Unassembled WGS sequence"/>
</dbReference>
<dbReference type="InterPro" id="IPR013767">
    <property type="entry name" value="PAS_fold"/>
</dbReference>
<dbReference type="SUPFAM" id="SSF55874">
    <property type="entry name" value="ATPase domain of HSP90 chaperone/DNA topoisomerase II/histidine kinase"/>
    <property type="match status" value="1"/>
</dbReference>
<feature type="domain" description="Histidine kinase" evidence="9">
    <location>
        <begin position="202"/>
        <end position="408"/>
    </location>
</feature>
<keyword evidence="4" id="KW-0547">Nucleotide-binding</keyword>
<dbReference type="GO" id="GO:0005524">
    <property type="term" value="F:ATP binding"/>
    <property type="evidence" value="ECO:0007669"/>
    <property type="project" value="UniProtKB-KW"/>
</dbReference>
<dbReference type="STRING" id="890420.SAMN05216226_1129"/>
<keyword evidence="13" id="KW-1185">Reference proteome</keyword>
<dbReference type="Pfam" id="PF02518">
    <property type="entry name" value="HATPase_c"/>
    <property type="match status" value="1"/>
</dbReference>
<feature type="coiled-coil region" evidence="7">
    <location>
        <begin position="218"/>
        <end position="265"/>
    </location>
</feature>
<sequence length="412" mass="45812">MADHAEQLVGTLFRVLSEQGHPEVQQALLERYQSQATADRGELTENLFSELVAILHEQVKTQEQIAVLTTAIERLLSRLTAVIDAAPVAMLVVDSDNEIQVWNDGAERIFGWSDTEVRRQPYSKVLAASSETTEILARLQEGEQLHGVETRHVDKHGTRLDVRIWAAPVQTHGTESTGGVCIISDITSQKQREQRLAVLNRVLRHNIRNDVNIIQAHLEMLAEEYEDENEHVQIMDERLTNIVELSQAARNIEQLQDASETEQTTINLGVMLRERVEQLRAESPAARVSCELPDSLLVVAHELLPYAFDNVLDNAIEHNSSKRPEVSVSASSEPSTNHVTVSVTDNGPGLPQIEREVLTAETESALTHSSGLGLWLTRWIVRSSDGSITVEESATGGTAISVRLRQPGRERH</sequence>
<accession>A0A1G8XP94</accession>
<organism evidence="12 13">
    <name type="scientific">Halovenus aranensis</name>
    <dbReference type="NCBI Taxonomy" id="890420"/>
    <lineage>
        <taxon>Archaea</taxon>
        <taxon>Methanobacteriati</taxon>
        <taxon>Methanobacteriota</taxon>
        <taxon>Stenosarchaea group</taxon>
        <taxon>Halobacteria</taxon>
        <taxon>Halobacteriales</taxon>
        <taxon>Haloarculaceae</taxon>
        <taxon>Halovenus</taxon>
    </lineage>
</organism>
<keyword evidence="3" id="KW-0808">Transferase</keyword>
<dbReference type="OrthoDB" id="3369at2157"/>
<dbReference type="PROSITE" id="PS50112">
    <property type="entry name" value="PAS"/>
    <property type="match status" value="1"/>
</dbReference>
<dbReference type="InterPro" id="IPR000700">
    <property type="entry name" value="PAS-assoc_C"/>
</dbReference>
<dbReference type="PANTHER" id="PTHR44936">
    <property type="entry name" value="SENSOR PROTEIN CREC"/>
    <property type="match status" value="1"/>
</dbReference>
<feature type="domain" description="PAS" evidence="10">
    <location>
        <begin position="75"/>
        <end position="117"/>
    </location>
</feature>
<evidence type="ECO:0000256" key="8">
    <source>
        <dbReference type="SAM" id="MobiDB-lite"/>
    </source>
</evidence>
<feature type="compositionally biased region" description="Polar residues" evidence="8">
    <location>
        <begin position="336"/>
        <end position="345"/>
    </location>
</feature>
<evidence type="ECO:0000259" key="10">
    <source>
        <dbReference type="PROSITE" id="PS50112"/>
    </source>
</evidence>
<dbReference type="SMART" id="SM00091">
    <property type="entry name" value="PAS"/>
    <property type="match status" value="1"/>
</dbReference>
<dbReference type="EMBL" id="FNFC01000012">
    <property type="protein sequence ID" value="SDJ92462.1"/>
    <property type="molecule type" value="Genomic_DNA"/>
</dbReference>
<evidence type="ECO:0000256" key="3">
    <source>
        <dbReference type="ARBA" id="ARBA00022679"/>
    </source>
</evidence>
<feature type="region of interest" description="Disordered" evidence="8">
    <location>
        <begin position="322"/>
        <end position="350"/>
    </location>
</feature>
<dbReference type="InterPro" id="IPR050980">
    <property type="entry name" value="2C_sensor_his_kinase"/>
</dbReference>
<feature type="compositionally biased region" description="Low complexity" evidence="8">
    <location>
        <begin position="326"/>
        <end position="335"/>
    </location>
</feature>
<dbReference type="InterPro" id="IPR005467">
    <property type="entry name" value="His_kinase_dom"/>
</dbReference>
<feature type="domain" description="PAC" evidence="11">
    <location>
        <begin position="146"/>
        <end position="198"/>
    </location>
</feature>
<name>A0A1G8XP94_9EURY</name>
<dbReference type="CDD" id="cd00130">
    <property type="entry name" value="PAS"/>
    <property type="match status" value="1"/>
</dbReference>
<evidence type="ECO:0000256" key="5">
    <source>
        <dbReference type="ARBA" id="ARBA00022777"/>
    </source>
</evidence>
<dbReference type="InterPro" id="IPR003594">
    <property type="entry name" value="HATPase_dom"/>
</dbReference>
<dbReference type="InterPro" id="IPR000014">
    <property type="entry name" value="PAS"/>
</dbReference>
<evidence type="ECO:0000256" key="7">
    <source>
        <dbReference type="SAM" id="Coils"/>
    </source>
</evidence>
<dbReference type="InterPro" id="IPR036890">
    <property type="entry name" value="HATPase_C_sf"/>
</dbReference>
<dbReference type="EC" id="2.7.13.3" evidence="2"/>
<evidence type="ECO:0000259" key="9">
    <source>
        <dbReference type="PROSITE" id="PS50109"/>
    </source>
</evidence>
<protein>
    <recommendedName>
        <fullName evidence="2">histidine kinase</fullName>
        <ecNumber evidence="2">2.7.13.3</ecNumber>
    </recommendedName>
</protein>
<dbReference type="Gene3D" id="3.30.565.10">
    <property type="entry name" value="Histidine kinase-like ATPase, C-terminal domain"/>
    <property type="match status" value="1"/>
</dbReference>
<dbReference type="SMART" id="SM00387">
    <property type="entry name" value="HATPase_c"/>
    <property type="match status" value="1"/>
</dbReference>
<dbReference type="RefSeq" id="WP_092703463.1">
    <property type="nucleotide sequence ID" value="NZ_FNFC01000012.1"/>
</dbReference>
<evidence type="ECO:0000313" key="13">
    <source>
        <dbReference type="Proteomes" id="UP000198856"/>
    </source>
</evidence>
<proteinExistence type="predicted"/>
<gene>
    <name evidence="12" type="ORF">SAMN05216226_1129</name>
</gene>
<keyword evidence="7" id="KW-0175">Coiled coil</keyword>
<dbReference type="AlphaFoldDB" id="A0A1G8XP94"/>
<reference evidence="12 13" key="1">
    <citation type="submission" date="2016-10" db="EMBL/GenBank/DDBJ databases">
        <authorList>
            <person name="de Groot N.N."/>
        </authorList>
    </citation>
    <scope>NUCLEOTIDE SEQUENCE [LARGE SCALE GENOMIC DNA]</scope>
    <source>
        <strain evidence="12 13">IBRC-M10015</strain>
    </source>
</reference>
<dbReference type="NCBIfam" id="TIGR00229">
    <property type="entry name" value="sensory_box"/>
    <property type="match status" value="1"/>
</dbReference>
<keyword evidence="6" id="KW-0067">ATP-binding</keyword>
<keyword evidence="5" id="KW-0418">Kinase</keyword>
<evidence type="ECO:0000256" key="4">
    <source>
        <dbReference type="ARBA" id="ARBA00022741"/>
    </source>
</evidence>
<dbReference type="GO" id="GO:0004673">
    <property type="term" value="F:protein histidine kinase activity"/>
    <property type="evidence" value="ECO:0007669"/>
    <property type="project" value="UniProtKB-EC"/>
</dbReference>
<dbReference type="SUPFAM" id="SSF55785">
    <property type="entry name" value="PYP-like sensor domain (PAS domain)"/>
    <property type="match status" value="1"/>
</dbReference>